<accession>A0A6J8AT01</accession>
<evidence type="ECO:0000259" key="3">
    <source>
        <dbReference type="PROSITE" id="PS50158"/>
    </source>
</evidence>
<keyword evidence="5" id="KW-1185">Reference proteome</keyword>
<name>A0A6J8AT01_MYTCO</name>
<dbReference type="GO" id="GO:0008270">
    <property type="term" value="F:zinc ion binding"/>
    <property type="evidence" value="ECO:0007669"/>
    <property type="project" value="UniProtKB-KW"/>
</dbReference>
<keyword evidence="2" id="KW-0175">Coiled coil</keyword>
<keyword evidence="1" id="KW-0479">Metal-binding</keyword>
<dbReference type="GO" id="GO:0003676">
    <property type="term" value="F:nucleic acid binding"/>
    <property type="evidence" value="ECO:0007669"/>
    <property type="project" value="InterPro"/>
</dbReference>
<keyword evidence="1" id="KW-0862">Zinc</keyword>
<dbReference type="AlphaFoldDB" id="A0A6J8AT01"/>
<gene>
    <name evidence="4" type="ORF">MCOR_10862</name>
</gene>
<evidence type="ECO:0000256" key="1">
    <source>
        <dbReference type="PROSITE-ProRule" id="PRU00047"/>
    </source>
</evidence>
<dbReference type="InterPro" id="IPR001878">
    <property type="entry name" value="Znf_CCHC"/>
</dbReference>
<feature type="domain" description="CCHC-type" evidence="3">
    <location>
        <begin position="51"/>
        <end position="64"/>
    </location>
</feature>
<dbReference type="EMBL" id="CACVKT020001876">
    <property type="protein sequence ID" value="CAC5372932.1"/>
    <property type="molecule type" value="Genomic_DNA"/>
</dbReference>
<dbReference type="PROSITE" id="PS50158">
    <property type="entry name" value="ZF_CCHC"/>
    <property type="match status" value="1"/>
</dbReference>
<proteinExistence type="predicted"/>
<reference evidence="4 5" key="1">
    <citation type="submission" date="2020-06" db="EMBL/GenBank/DDBJ databases">
        <authorList>
            <person name="Li R."/>
            <person name="Bekaert M."/>
        </authorList>
    </citation>
    <scope>NUCLEOTIDE SEQUENCE [LARGE SCALE GENOMIC DNA]</scope>
    <source>
        <strain evidence="5">wild</strain>
    </source>
</reference>
<protein>
    <recommendedName>
        <fullName evidence="3">CCHC-type domain-containing protein</fullName>
    </recommendedName>
</protein>
<keyword evidence="1" id="KW-0863">Zinc-finger</keyword>
<feature type="coiled-coil region" evidence="2">
    <location>
        <begin position="146"/>
        <end position="208"/>
    </location>
</feature>
<evidence type="ECO:0000256" key="2">
    <source>
        <dbReference type="SAM" id="Coils"/>
    </source>
</evidence>
<dbReference type="Proteomes" id="UP000507470">
    <property type="component" value="Unassembled WGS sequence"/>
</dbReference>
<sequence length="336" mass="39589">MEGPWNYQPCRNGHPFPMRKADTCLDFLCKYCGKTLNVFTYHRCYAVNAYCYKCRHHGHFARMCSFHAKLCKNPKPKKKSKSKIQRDSDRMRTFMEKKQMSQFPFQGLADKELSAFTCSMQDESAKLHINKLKASHRNSLKEIAVLKGEKSKLDTVKKENVILKNNLDTLNLECLQHVRLIQKIEWELAEHASRTQNFEIEIMRLKEENLSLTNTRYRLTMDLKNAEMQDCHLIKKLKDEIQRLKAQHSDDIRECQDLLHELSVAENQIKVYVQTIPTTRINTTTKRLPTKITEWNCFNSANSETEFRWSSGEYNQEDLDICESEIKPIETIYFKC</sequence>
<evidence type="ECO:0000313" key="4">
    <source>
        <dbReference type="EMBL" id="CAC5372932.1"/>
    </source>
</evidence>
<organism evidence="4 5">
    <name type="scientific">Mytilus coruscus</name>
    <name type="common">Sea mussel</name>
    <dbReference type="NCBI Taxonomy" id="42192"/>
    <lineage>
        <taxon>Eukaryota</taxon>
        <taxon>Metazoa</taxon>
        <taxon>Spiralia</taxon>
        <taxon>Lophotrochozoa</taxon>
        <taxon>Mollusca</taxon>
        <taxon>Bivalvia</taxon>
        <taxon>Autobranchia</taxon>
        <taxon>Pteriomorphia</taxon>
        <taxon>Mytilida</taxon>
        <taxon>Mytiloidea</taxon>
        <taxon>Mytilidae</taxon>
        <taxon>Mytilinae</taxon>
        <taxon>Mytilus</taxon>
    </lineage>
</organism>
<evidence type="ECO:0000313" key="5">
    <source>
        <dbReference type="Proteomes" id="UP000507470"/>
    </source>
</evidence>